<evidence type="ECO:0000313" key="2">
    <source>
        <dbReference type="Proteomes" id="UP000178076"/>
    </source>
</evidence>
<protein>
    <submittedName>
        <fullName evidence="1">Uncharacterized protein</fullName>
    </submittedName>
</protein>
<organism evidence="1 2">
    <name type="scientific">Candidatus Roizmanbacteria bacterium RIFCSPHIGHO2_12_FULL_42_10</name>
    <dbReference type="NCBI Taxonomy" id="1802053"/>
    <lineage>
        <taxon>Bacteria</taxon>
        <taxon>Candidatus Roizmaniibacteriota</taxon>
    </lineage>
</organism>
<name>A0A1F7I5I4_9BACT</name>
<accession>A0A1F7I5I4</accession>
<sequence>MSDEGKDTLQVPLTLRMIRGTMLLQDVFDIVAQEGGYDINVTANFGDIKYDGELLAATSKLIDTVGVRIGDLHVDCSWVPPNFDRQDFGRYEVAGNRAGAPLTIFGEVGGLHRHQEFSAIRETLITLIRGVWMMSLSGASDFEIAEYIRNTIDQINMHAISFPLDAGGFSKN</sequence>
<dbReference type="AlphaFoldDB" id="A0A1F7I5I4"/>
<comment type="caution">
    <text evidence="1">The sequence shown here is derived from an EMBL/GenBank/DDBJ whole genome shotgun (WGS) entry which is preliminary data.</text>
</comment>
<dbReference type="Proteomes" id="UP000178076">
    <property type="component" value="Unassembled WGS sequence"/>
</dbReference>
<reference evidence="1 2" key="1">
    <citation type="journal article" date="2016" name="Nat. Commun.">
        <title>Thousands of microbial genomes shed light on interconnected biogeochemical processes in an aquifer system.</title>
        <authorList>
            <person name="Anantharaman K."/>
            <person name="Brown C.T."/>
            <person name="Hug L.A."/>
            <person name="Sharon I."/>
            <person name="Castelle C.J."/>
            <person name="Probst A.J."/>
            <person name="Thomas B.C."/>
            <person name="Singh A."/>
            <person name="Wilkins M.J."/>
            <person name="Karaoz U."/>
            <person name="Brodie E.L."/>
            <person name="Williams K.H."/>
            <person name="Hubbard S.S."/>
            <person name="Banfield J.F."/>
        </authorList>
    </citation>
    <scope>NUCLEOTIDE SEQUENCE [LARGE SCALE GENOMIC DNA]</scope>
</reference>
<proteinExistence type="predicted"/>
<gene>
    <name evidence="1" type="ORF">A3F32_02445</name>
</gene>
<evidence type="ECO:0000313" key="1">
    <source>
        <dbReference type="EMBL" id="OGK38643.1"/>
    </source>
</evidence>
<dbReference type="EMBL" id="MGAD01000013">
    <property type="protein sequence ID" value="OGK38643.1"/>
    <property type="molecule type" value="Genomic_DNA"/>
</dbReference>